<accession>A0AC35FV86</accession>
<protein>
    <submittedName>
        <fullName evidence="2">7TM GPCR serpentine receptor class x (Srx) domain-containing protein</fullName>
    </submittedName>
</protein>
<evidence type="ECO:0000313" key="1">
    <source>
        <dbReference type="Proteomes" id="UP000887580"/>
    </source>
</evidence>
<name>A0AC35FV86_9BILA</name>
<organism evidence="1 2">
    <name type="scientific">Panagrolaimus sp. PS1159</name>
    <dbReference type="NCBI Taxonomy" id="55785"/>
    <lineage>
        <taxon>Eukaryota</taxon>
        <taxon>Metazoa</taxon>
        <taxon>Ecdysozoa</taxon>
        <taxon>Nematoda</taxon>
        <taxon>Chromadorea</taxon>
        <taxon>Rhabditida</taxon>
        <taxon>Tylenchina</taxon>
        <taxon>Panagrolaimomorpha</taxon>
        <taxon>Panagrolaimoidea</taxon>
        <taxon>Panagrolaimidae</taxon>
        <taxon>Panagrolaimus</taxon>
    </lineage>
</organism>
<sequence length="127" mass="14432">MLFVVFIDICTLITIRYNRKLLGMGQNQKSQQAKEIRFFVQACLTSILYTLMLASFHLVWRFDANPWHVFLSTSIAWELCHALDAILMIAFNAKLRKHSPGVSKIPSMKSVATRSVGDFPATVRIVS</sequence>
<dbReference type="Proteomes" id="UP000887580">
    <property type="component" value="Unplaced"/>
</dbReference>
<evidence type="ECO:0000313" key="2">
    <source>
        <dbReference type="WBParaSite" id="PS1159_v2.g2123.t1"/>
    </source>
</evidence>
<proteinExistence type="predicted"/>
<reference evidence="2" key="1">
    <citation type="submission" date="2022-11" db="UniProtKB">
        <authorList>
            <consortium name="WormBaseParasite"/>
        </authorList>
    </citation>
    <scope>IDENTIFICATION</scope>
</reference>
<dbReference type="WBParaSite" id="PS1159_v2.g2123.t1">
    <property type="protein sequence ID" value="PS1159_v2.g2123.t1"/>
    <property type="gene ID" value="PS1159_v2.g2123"/>
</dbReference>